<evidence type="ECO:0000313" key="2">
    <source>
        <dbReference type="Proteomes" id="UP000327085"/>
    </source>
</evidence>
<dbReference type="InParanoid" id="A0A5E4GCQ1"/>
<dbReference type="AlphaFoldDB" id="A0A5E4GCQ1"/>
<proteinExistence type="predicted"/>
<sequence length="147" mass="15477">MVVCPWPFLAAPVQAPSPPKLVSKPRNFVSILFDSVESSVNLSQPLAPVKYRPVITTSATVPAPAFAMIGKIINVAVNNELEAIAHAVVSKDVVVYEEVVVSSGEQRGLHMQLGDSIIGGTASDIRDTDLALGSPIQGSPPQTTSNF</sequence>
<gene>
    <name evidence="1" type="ORF">ALMOND_2B026160</name>
</gene>
<evidence type="ECO:0000313" key="1">
    <source>
        <dbReference type="EMBL" id="VVA37557.1"/>
    </source>
</evidence>
<protein>
    <submittedName>
        <fullName evidence="1">Uncharacterized protein</fullName>
    </submittedName>
</protein>
<accession>A0A5E4GCQ1</accession>
<organism evidence="1 2">
    <name type="scientific">Prunus dulcis</name>
    <name type="common">Almond</name>
    <name type="synonym">Amygdalus dulcis</name>
    <dbReference type="NCBI Taxonomy" id="3755"/>
    <lineage>
        <taxon>Eukaryota</taxon>
        <taxon>Viridiplantae</taxon>
        <taxon>Streptophyta</taxon>
        <taxon>Embryophyta</taxon>
        <taxon>Tracheophyta</taxon>
        <taxon>Spermatophyta</taxon>
        <taxon>Magnoliopsida</taxon>
        <taxon>eudicotyledons</taxon>
        <taxon>Gunneridae</taxon>
        <taxon>Pentapetalae</taxon>
        <taxon>rosids</taxon>
        <taxon>fabids</taxon>
        <taxon>Rosales</taxon>
        <taxon>Rosaceae</taxon>
        <taxon>Amygdaloideae</taxon>
        <taxon>Amygdaleae</taxon>
        <taxon>Prunus</taxon>
    </lineage>
</organism>
<dbReference type="EMBL" id="CABIKO010000548">
    <property type="protein sequence ID" value="VVA37557.1"/>
    <property type="molecule type" value="Genomic_DNA"/>
</dbReference>
<dbReference type="Gramene" id="VVA37557">
    <property type="protein sequence ID" value="VVA37557"/>
    <property type="gene ID" value="Prudul26B026160"/>
</dbReference>
<name>A0A5E4GCQ1_PRUDU</name>
<dbReference type="Proteomes" id="UP000327085">
    <property type="component" value="Chromosome 4"/>
</dbReference>
<reference evidence="2" key="1">
    <citation type="journal article" date="2020" name="Plant J.">
        <title>Transposons played a major role in the diversification between the closely related almond and peach genomes: results from the almond genome sequence.</title>
        <authorList>
            <person name="Alioto T."/>
            <person name="Alexiou K.G."/>
            <person name="Bardil A."/>
            <person name="Barteri F."/>
            <person name="Castanera R."/>
            <person name="Cruz F."/>
            <person name="Dhingra A."/>
            <person name="Duval H."/>
            <person name="Fernandez I Marti A."/>
            <person name="Frias L."/>
            <person name="Galan B."/>
            <person name="Garcia J.L."/>
            <person name="Howad W."/>
            <person name="Gomez-Garrido J."/>
            <person name="Gut M."/>
            <person name="Julca I."/>
            <person name="Morata J."/>
            <person name="Puigdomenech P."/>
            <person name="Ribeca P."/>
            <person name="Rubio Cabetas M.J."/>
            <person name="Vlasova A."/>
            <person name="Wirthensohn M."/>
            <person name="Garcia-Mas J."/>
            <person name="Gabaldon T."/>
            <person name="Casacuberta J.M."/>
            <person name="Arus P."/>
        </authorList>
    </citation>
    <scope>NUCLEOTIDE SEQUENCE [LARGE SCALE GENOMIC DNA]</scope>
    <source>
        <strain evidence="2">cv. Texas</strain>
    </source>
</reference>